<evidence type="ECO:0000259" key="4">
    <source>
        <dbReference type="PROSITE" id="PS50878"/>
    </source>
</evidence>
<dbReference type="Gene3D" id="3.30.70.270">
    <property type="match status" value="1"/>
</dbReference>
<dbReference type="PANTHER" id="PTHR33050:SF7">
    <property type="entry name" value="RIBONUCLEASE H"/>
    <property type="match status" value="1"/>
</dbReference>
<sequence>MASSQQPALTADPPARVDDSMAPPRSIRNRRCSSCGLTQALSKFVSRRNPAKQTKPHSAAHQHAASHTSTSLHASSHAPASYGREAHVGGSDASSDLRDQVFQVQQLATNTSFALNSMQQQMASLTQSIAAIARNQQPPAPSQPAAVSAPAAFPPTTTILADPPAPAPAPAPPALPARDPLRQLPPQPISSGESSDCLFDWVSDELADLVYNDRLAPLDLGKLRNPAHGAVWSSLDEHTTVTVDGVEIKVSNPSNRDESEVVKSFLKNVPNAVAFAQVWTVYSSLRAAASSDRKLGPALGAFLVHVLDQVKKYAWAVVVTYVLAVCQKRFGHATASIWARQDFGLYNELIGTADRLPNRNQSLQSSLTSKKSGTNAAICFCFNSNTCPGNCSCLHICLTCRGGHPKTNCNSNPASSSAPSKCGAAPNGPARTRLWTPQPDPPPASSHSASADVLVLPDADSCLAILLQLRRWSPPTRPNTTVRSPVFNAADSPARFGSLLACIAVWSLLLAAYPDRHTASQLLGTIQHGVLIGYAGPLCQMGRAARNLPMDAQGLAHIRHETAQHLLEGRLSVVSDPASLVCSPVSTIPKPHSSKLRTIHHLSHPRHLQSPRQLPSVNASIHDDFVAIRYESLRPLLEFVCSSPGCLLWKGDLQDAFHHIVTCRADARLLGFQLNGIAYQENTLTFGSKSSPWLFNLFTKALHWVVASCLPPSTPLNHYLNDFFGAVPAGEDPTVPVRTLTLACHALGFSLSLEKTFHSCSRLEILGIEIDSVVQTVGITDTRRSCILAACDRLLQQPHCSLVELQQIAGLLQFVTQVVPHGRTYLGRIYAALRRAHRSPASHLRLAKSTIVELHWWCDLLSSWCGSSILLPSPLVAVHIWTDALLQGLSGHLDLMTFPSAVFSCSVPRRHRHKNICFLEALAVLDAIRQFLPQLHVRSVSTLVVHVDNENVEFGLRSGHSCNPLTQTLLREIFGLCFFHGFSLVPVRMSSADNVLADLLSRRCFAQFADQLGCSQQAAQLLWHGITASTRRQYYTACAAFQAFCFRCFGPNHGCLPASGLTLMEWIAELSLRGRSYHTIRHRLTILNSWHSDLGLDVSTFSERHVRQMLRGFKHLYGIRSCSQKLPITLPILHSLLEVLGQDFSLTSNKCATFAAAFTLTYSCLLHCGEFTWSVFDPSSTLQVSSVCWFQDHAVVRLPRSKTDPFSQGTDLVVPHLDSPACPFTALLAVCFIAVLRSLLKQLGLPASAYASHSFRQGAASWASHIGAPAEVIQELGWWNSDCY</sequence>
<dbReference type="InterPro" id="IPR010998">
    <property type="entry name" value="Integrase_recombinase_N"/>
</dbReference>
<accession>E6ZYG4</accession>
<feature type="region of interest" description="Disordered" evidence="3">
    <location>
        <begin position="413"/>
        <end position="449"/>
    </location>
</feature>
<dbReference type="SUPFAM" id="SSF56672">
    <property type="entry name" value="DNA/RNA polymerases"/>
    <property type="match status" value="1"/>
</dbReference>
<dbReference type="GO" id="GO:0015074">
    <property type="term" value="P:DNA integration"/>
    <property type="evidence" value="ECO:0007669"/>
    <property type="project" value="InterPro"/>
</dbReference>
<dbReference type="InterPro" id="IPR043502">
    <property type="entry name" value="DNA/RNA_pol_sf"/>
</dbReference>
<protein>
    <recommendedName>
        <fullName evidence="4">Reverse transcriptase domain-containing protein</fullName>
    </recommendedName>
</protein>
<feature type="domain" description="Reverse transcriptase" evidence="4">
    <location>
        <begin position="569"/>
        <end position="770"/>
    </location>
</feature>
<evidence type="ECO:0000313" key="5">
    <source>
        <dbReference type="EMBL" id="CBQ72271.1"/>
    </source>
</evidence>
<dbReference type="InterPro" id="IPR043128">
    <property type="entry name" value="Rev_trsase/Diguanyl_cyclase"/>
</dbReference>
<dbReference type="PANTHER" id="PTHR33050">
    <property type="entry name" value="REVERSE TRANSCRIPTASE DOMAIN-CONTAINING PROTEIN"/>
    <property type="match status" value="1"/>
</dbReference>
<dbReference type="EMBL" id="FQ311455">
    <property type="protein sequence ID" value="CBQ72271.1"/>
    <property type="molecule type" value="Genomic_DNA"/>
</dbReference>
<dbReference type="eggNOG" id="KOG0017">
    <property type="taxonomic scope" value="Eukaryota"/>
</dbReference>
<reference evidence="5 6" key="1">
    <citation type="journal article" date="2010" name="Science">
        <title>Pathogenicity determinants in smut fungi revealed by genome comparison.</title>
        <authorList>
            <person name="Schirawski J."/>
            <person name="Mannhaupt G."/>
            <person name="Muench K."/>
            <person name="Brefort T."/>
            <person name="Schipper K."/>
            <person name="Doehlemann G."/>
            <person name="Di Stasio M."/>
            <person name="Roessel N."/>
            <person name="Mendoza-Mendoza A."/>
            <person name="Pester D."/>
            <person name="Mueller O."/>
            <person name="Winterberg B."/>
            <person name="Meyer E."/>
            <person name="Ghareeb H."/>
            <person name="Wollenberg T."/>
            <person name="Muensterkoetter M."/>
            <person name="Wong P."/>
            <person name="Walter M."/>
            <person name="Stukenbrock E."/>
            <person name="Gueldener U."/>
            <person name="Kahmann R."/>
        </authorList>
    </citation>
    <scope>NUCLEOTIDE SEQUENCE [LARGE SCALE GENOMIC DNA]</scope>
    <source>
        <strain evidence="6">SRZ2</strain>
    </source>
</reference>
<evidence type="ECO:0000256" key="2">
    <source>
        <dbReference type="ARBA" id="ARBA00023172"/>
    </source>
</evidence>
<evidence type="ECO:0000313" key="6">
    <source>
        <dbReference type="Proteomes" id="UP000008867"/>
    </source>
</evidence>
<dbReference type="InterPro" id="IPR013762">
    <property type="entry name" value="Integrase-like_cat_sf"/>
</dbReference>
<dbReference type="InterPro" id="IPR011010">
    <property type="entry name" value="DNA_brk_join_enz"/>
</dbReference>
<dbReference type="HOGENOM" id="CLU_283733_0_0_1"/>
<feature type="region of interest" description="Disordered" evidence="3">
    <location>
        <begin position="1"/>
        <end position="94"/>
    </location>
</feature>
<evidence type="ECO:0000256" key="1">
    <source>
        <dbReference type="ARBA" id="ARBA00023125"/>
    </source>
</evidence>
<proteinExistence type="predicted"/>
<dbReference type="GO" id="GO:0006310">
    <property type="term" value="P:DNA recombination"/>
    <property type="evidence" value="ECO:0007669"/>
    <property type="project" value="UniProtKB-KW"/>
</dbReference>
<dbReference type="PROSITE" id="PS50878">
    <property type="entry name" value="RT_POL"/>
    <property type="match status" value="1"/>
</dbReference>
<dbReference type="VEuPathDB" id="FungiDB:sr05445"/>
<organism evidence="5 6">
    <name type="scientific">Sporisorium reilianum (strain SRZ2)</name>
    <name type="common">Maize head smut fungus</name>
    <dbReference type="NCBI Taxonomy" id="999809"/>
    <lineage>
        <taxon>Eukaryota</taxon>
        <taxon>Fungi</taxon>
        <taxon>Dikarya</taxon>
        <taxon>Basidiomycota</taxon>
        <taxon>Ustilaginomycotina</taxon>
        <taxon>Ustilaginomycetes</taxon>
        <taxon>Ustilaginales</taxon>
        <taxon>Ustilaginaceae</taxon>
        <taxon>Sporisorium</taxon>
    </lineage>
</organism>
<dbReference type="Pfam" id="PF00078">
    <property type="entry name" value="RVT_1"/>
    <property type="match status" value="1"/>
</dbReference>
<evidence type="ECO:0000256" key="3">
    <source>
        <dbReference type="SAM" id="MobiDB-lite"/>
    </source>
</evidence>
<keyword evidence="6" id="KW-1185">Reference proteome</keyword>
<dbReference type="Gene3D" id="1.10.443.10">
    <property type="entry name" value="Intergrase catalytic core"/>
    <property type="match status" value="1"/>
</dbReference>
<dbReference type="Proteomes" id="UP000008867">
    <property type="component" value="Unplaced contigs"/>
</dbReference>
<dbReference type="InterPro" id="IPR000477">
    <property type="entry name" value="RT_dom"/>
</dbReference>
<feature type="compositionally biased region" description="Low complexity" evidence="3">
    <location>
        <begin position="61"/>
        <end position="81"/>
    </location>
</feature>
<dbReference type="Gene3D" id="1.10.150.130">
    <property type="match status" value="1"/>
</dbReference>
<dbReference type="OrthoDB" id="2556210at2759"/>
<dbReference type="Gene3D" id="3.10.10.10">
    <property type="entry name" value="HIV Type 1 Reverse Transcriptase, subunit A, domain 1"/>
    <property type="match status" value="1"/>
</dbReference>
<feature type="compositionally biased region" description="Pro residues" evidence="3">
    <location>
        <begin position="163"/>
        <end position="175"/>
    </location>
</feature>
<feature type="compositionally biased region" description="Basic residues" evidence="3">
    <location>
        <begin position="45"/>
        <end position="60"/>
    </location>
</feature>
<dbReference type="SUPFAM" id="SSF56349">
    <property type="entry name" value="DNA breaking-rejoining enzymes"/>
    <property type="match status" value="1"/>
</dbReference>
<feature type="region of interest" description="Disordered" evidence="3">
    <location>
        <begin position="155"/>
        <end position="192"/>
    </location>
</feature>
<gene>
    <name evidence="5" type="ORF">sr05445</name>
</gene>
<dbReference type="SUPFAM" id="SSF47823">
    <property type="entry name" value="lambda integrase-like, N-terminal domain"/>
    <property type="match status" value="1"/>
</dbReference>
<keyword evidence="2" id="KW-0233">DNA recombination</keyword>
<keyword evidence="1" id="KW-0238">DNA-binding</keyword>
<dbReference type="GO" id="GO:0003677">
    <property type="term" value="F:DNA binding"/>
    <property type="evidence" value="ECO:0007669"/>
    <property type="project" value="UniProtKB-KW"/>
</dbReference>
<dbReference type="InterPro" id="IPR052055">
    <property type="entry name" value="Hepadnavirus_pol/RT"/>
</dbReference>
<name>E6ZYG4_SPORE</name>